<dbReference type="Proteomes" id="UP000019024">
    <property type="component" value="Plasmid unnamed"/>
</dbReference>
<dbReference type="KEGG" id="hlr:HALLA_02540"/>
<organism evidence="1 2">
    <name type="scientific">Halostagnicola larsenii XH-48</name>
    <dbReference type="NCBI Taxonomy" id="797299"/>
    <lineage>
        <taxon>Archaea</taxon>
        <taxon>Methanobacteriati</taxon>
        <taxon>Methanobacteriota</taxon>
        <taxon>Stenosarchaea group</taxon>
        <taxon>Halobacteria</taxon>
        <taxon>Halobacteriales</taxon>
        <taxon>Natrialbaceae</taxon>
        <taxon>Halostagnicola</taxon>
    </lineage>
</organism>
<dbReference type="HOGENOM" id="CLU_3371301_0_0_2"/>
<dbReference type="AlphaFoldDB" id="W0JRF3"/>
<keyword evidence="1" id="KW-0614">Plasmid</keyword>
<dbReference type="EMBL" id="CP007056">
    <property type="protein sequence ID" value="AHG01276.1"/>
    <property type="molecule type" value="Genomic_DNA"/>
</dbReference>
<sequence>MISTAAVRELTATTVRRDGPTDRYHTLFIGPYDR</sequence>
<evidence type="ECO:0000313" key="1">
    <source>
        <dbReference type="EMBL" id="AHG01276.1"/>
    </source>
</evidence>
<proteinExistence type="predicted"/>
<evidence type="ECO:0000313" key="2">
    <source>
        <dbReference type="Proteomes" id="UP000019024"/>
    </source>
</evidence>
<geneLocation type="plasmid" evidence="1">
    <name>unnamed</name>
</geneLocation>
<reference evidence="1 2" key="1">
    <citation type="submission" date="2014-01" db="EMBL/GenBank/DDBJ databases">
        <authorList>
            <consortium name="DOE Joint Genome Institute"/>
            <person name="Anderson I."/>
            <person name="Huntemann M."/>
            <person name="Han J."/>
            <person name="Chen A."/>
            <person name="Kyrpides N."/>
            <person name="Mavromatis K."/>
            <person name="Markowitz V."/>
            <person name="Palaniappan K."/>
            <person name="Ivanova N."/>
            <person name="Schaumberg A."/>
            <person name="Pati A."/>
            <person name="Liolios K."/>
            <person name="Nordberg H.P."/>
            <person name="Cantor M.N."/>
            <person name="Hua S.X."/>
            <person name="Woyke T."/>
        </authorList>
    </citation>
    <scope>NUCLEOTIDE SEQUENCE [LARGE SCALE GENOMIC DNA]</scope>
    <source>
        <strain evidence="1 2">XH-48</strain>
        <plasmid evidence="2">1</plasmid>
    </source>
</reference>
<gene>
    <name evidence="1" type="ORF">HALLA_02540</name>
</gene>
<protein>
    <submittedName>
        <fullName evidence="1">Uncharacterized protein</fullName>
    </submittedName>
</protein>
<accession>W0JRF3</accession>
<name>W0JRF3_9EURY</name>
<keyword evidence="2" id="KW-1185">Reference proteome</keyword>